<dbReference type="GO" id="GO:0004316">
    <property type="term" value="F:3-oxoacyl-[acyl-carrier-protein] reductase (NADPH) activity"/>
    <property type="evidence" value="ECO:0007669"/>
    <property type="project" value="UniProtKB-EC"/>
</dbReference>
<dbReference type="Pfam" id="PF13561">
    <property type="entry name" value="adh_short_C2"/>
    <property type="match status" value="1"/>
</dbReference>
<dbReference type="EMBL" id="CADCTK010000492">
    <property type="protein sequence ID" value="CAA9257196.1"/>
    <property type="molecule type" value="Genomic_DNA"/>
</dbReference>
<dbReference type="PANTHER" id="PTHR43639">
    <property type="entry name" value="OXIDOREDUCTASE, SHORT-CHAIN DEHYDROGENASE/REDUCTASE FAMILY (AFU_ORTHOLOGUE AFUA_5G02870)"/>
    <property type="match status" value="1"/>
</dbReference>
<dbReference type="PROSITE" id="PS00061">
    <property type="entry name" value="ADH_SHORT"/>
    <property type="match status" value="1"/>
</dbReference>
<dbReference type="AlphaFoldDB" id="A0A6J4IQJ8"/>
<dbReference type="InterPro" id="IPR020904">
    <property type="entry name" value="Sc_DH/Rdtase_CS"/>
</dbReference>
<organism evidence="3">
    <name type="scientific">uncultured Chloroflexia bacterium</name>
    <dbReference type="NCBI Taxonomy" id="1672391"/>
    <lineage>
        <taxon>Bacteria</taxon>
        <taxon>Bacillati</taxon>
        <taxon>Chloroflexota</taxon>
        <taxon>Chloroflexia</taxon>
        <taxon>environmental samples</taxon>
    </lineage>
</organism>
<evidence type="ECO:0000313" key="3">
    <source>
        <dbReference type="EMBL" id="CAA9257196.1"/>
    </source>
</evidence>
<protein>
    <submittedName>
        <fullName evidence="3">3-oxoacyl-[acyl-carrier protein] reductase</fullName>
        <ecNumber evidence="3">1.1.1.100</ecNumber>
    </submittedName>
</protein>
<dbReference type="InterPro" id="IPR036291">
    <property type="entry name" value="NAD(P)-bd_dom_sf"/>
</dbReference>
<accession>A0A6J4IQJ8</accession>
<dbReference type="CDD" id="cd05233">
    <property type="entry name" value="SDR_c"/>
    <property type="match status" value="1"/>
</dbReference>
<evidence type="ECO:0000256" key="1">
    <source>
        <dbReference type="ARBA" id="ARBA00006484"/>
    </source>
</evidence>
<name>A0A6J4IQJ8_9CHLR</name>
<comment type="similarity">
    <text evidence="1">Belongs to the short-chain dehydrogenases/reductases (SDR) family.</text>
</comment>
<dbReference type="PRINTS" id="PR00081">
    <property type="entry name" value="GDHRDH"/>
</dbReference>
<dbReference type="InterPro" id="IPR002347">
    <property type="entry name" value="SDR_fam"/>
</dbReference>
<sequence>MDFTGKTVLVTGASGSIGQAIVRGFAAAGARVSIHYHSQPAAAEELIAEIGGAGHVAVHGDMSNGESVRRMVDVTIEGLGGLDILVNNAGIDIHHPVAGTDYEQWQRAWRQVLDVNLIGAANASYCAARHMIEHGGGRIVNVSSRGAYRGEPEHTSYGASKAGMSAMSQSLAKELAPHKIYVTAVAPGWVEGGMARPALEGPDAEAVRQQSPVGRVATPEEVAYTVLFLASEGAEFLTGAVVDINGASYLR</sequence>
<dbReference type="EC" id="1.1.1.100" evidence="3"/>
<reference evidence="3" key="1">
    <citation type="submission" date="2020-02" db="EMBL/GenBank/DDBJ databases">
        <authorList>
            <person name="Meier V. D."/>
        </authorList>
    </citation>
    <scope>NUCLEOTIDE SEQUENCE</scope>
    <source>
        <strain evidence="3">AVDCRST_MAG26</strain>
    </source>
</reference>
<dbReference type="Gene3D" id="3.40.50.720">
    <property type="entry name" value="NAD(P)-binding Rossmann-like Domain"/>
    <property type="match status" value="1"/>
</dbReference>
<proteinExistence type="inferred from homology"/>
<keyword evidence="2 3" id="KW-0560">Oxidoreductase</keyword>
<gene>
    <name evidence="3" type="ORF">AVDCRST_MAG26-2159</name>
</gene>
<dbReference type="FunFam" id="3.40.50.720:FF:000084">
    <property type="entry name" value="Short-chain dehydrogenase reductase"/>
    <property type="match status" value="1"/>
</dbReference>
<dbReference type="PANTHER" id="PTHR43639:SF1">
    <property type="entry name" value="SHORT-CHAIN DEHYDROGENASE_REDUCTASE FAMILY PROTEIN"/>
    <property type="match status" value="1"/>
</dbReference>
<dbReference type="SUPFAM" id="SSF51735">
    <property type="entry name" value="NAD(P)-binding Rossmann-fold domains"/>
    <property type="match status" value="1"/>
</dbReference>
<evidence type="ECO:0000256" key="2">
    <source>
        <dbReference type="ARBA" id="ARBA00023002"/>
    </source>
</evidence>
<dbReference type="PRINTS" id="PR00080">
    <property type="entry name" value="SDRFAMILY"/>
</dbReference>